<dbReference type="InterPro" id="IPR032783">
    <property type="entry name" value="AraC_lig"/>
</dbReference>
<dbReference type="GO" id="GO:0003700">
    <property type="term" value="F:DNA-binding transcription factor activity"/>
    <property type="evidence" value="ECO:0007669"/>
    <property type="project" value="InterPro"/>
</dbReference>
<dbReference type="EMBL" id="MSDF01000024">
    <property type="protein sequence ID" value="OPA91690.1"/>
    <property type="molecule type" value="Genomic_DNA"/>
</dbReference>
<dbReference type="Pfam" id="PF12833">
    <property type="entry name" value="HTH_18"/>
    <property type="match status" value="1"/>
</dbReference>
<protein>
    <submittedName>
        <fullName evidence="6">AsnC family transcriptional regulator</fullName>
    </submittedName>
</protein>
<name>A0A1T2YHK6_PSEFL</name>
<evidence type="ECO:0000313" key="7">
    <source>
        <dbReference type="Proteomes" id="UP000190965"/>
    </source>
</evidence>
<comment type="caution">
    <text evidence="6">The sequence shown here is derived from an EMBL/GenBank/DDBJ whole genome shotgun (WGS) entry which is preliminary data.</text>
</comment>
<dbReference type="SMART" id="SM00342">
    <property type="entry name" value="HTH_ARAC"/>
    <property type="match status" value="1"/>
</dbReference>
<accession>A0A1T2YHK6</accession>
<feature type="domain" description="HTH araC/xylS-type" evidence="5">
    <location>
        <begin position="205"/>
        <end position="303"/>
    </location>
</feature>
<dbReference type="Pfam" id="PF12852">
    <property type="entry name" value="Cupin_6"/>
    <property type="match status" value="1"/>
</dbReference>
<gene>
    <name evidence="6" type="ORF">BFW87_18865</name>
</gene>
<dbReference type="PANTHER" id="PTHR46796">
    <property type="entry name" value="HTH-TYPE TRANSCRIPTIONAL ACTIVATOR RHAS-RELATED"/>
    <property type="match status" value="1"/>
</dbReference>
<dbReference type="InterPro" id="IPR009057">
    <property type="entry name" value="Homeodomain-like_sf"/>
</dbReference>
<evidence type="ECO:0000256" key="1">
    <source>
        <dbReference type="ARBA" id="ARBA00023015"/>
    </source>
</evidence>
<evidence type="ECO:0000259" key="5">
    <source>
        <dbReference type="PROSITE" id="PS01124"/>
    </source>
</evidence>
<dbReference type="Proteomes" id="UP000190965">
    <property type="component" value="Unassembled WGS sequence"/>
</dbReference>
<dbReference type="Gene3D" id="1.10.10.60">
    <property type="entry name" value="Homeodomain-like"/>
    <property type="match status" value="2"/>
</dbReference>
<organism evidence="6 7">
    <name type="scientific">Pseudomonas fluorescens</name>
    <dbReference type="NCBI Taxonomy" id="294"/>
    <lineage>
        <taxon>Bacteria</taxon>
        <taxon>Pseudomonadati</taxon>
        <taxon>Pseudomonadota</taxon>
        <taxon>Gammaproteobacteria</taxon>
        <taxon>Pseudomonadales</taxon>
        <taxon>Pseudomonadaceae</taxon>
        <taxon>Pseudomonas</taxon>
    </lineage>
</organism>
<evidence type="ECO:0000256" key="3">
    <source>
        <dbReference type="ARBA" id="ARBA00023163"/>
    </source>
</evidence>
<dbReference type="SUPFAM" id="SSF46689">
    <property type="entry name" value="Homeodomain-like"/>
    <property type="match status" value="2"/>
</dbReference>
<evidence type="ECO:0000256" key="4">
    <source>
        <dbReference type="ARBA" id="ARBA00037345"/>
    </source>
</evidence>
<comment type="function">
    <text evidence="4">Regulatory protein of the TOL plasmid xyl operons. XylS activates the xylXYZLTEGFJQKIH operon required for the degradation of toluene, m-xylene and p-xylene.</text>
</comment>
<keyword evidence="3" id="KW-0804">Transcription</keyword>
<dbReference type="InterPro" id="IPR050204">
    <property type="entry name" value="AraC_XylS_family_regulators"/>
</dbReference>
<dbReference type="GO" id="GO:0043565">
    <property type="term" value="F:sequence-specific DNA binding"/>
    <property type="evidence" value="ECO:0007669"/>
    <property type="project" value="InterPro"/>
</dbReference>
<proteinExistence type="predicted"/>
<dbReference type="InterPro" id="IPR018060">
    <property type="entry name" value="HTH_AraC"/>
</dbReference>
<dbReference type="RefSeq" id="WP_254865910.1">
    <property type="nucleotide sequence ID" value="NZ_MSDF01000024.1"/>
</dbReference>
<sequence length="306" mass="33309">MIIQTPTSDPLSEILALVGLRATCSVRIHAEGTWGLRFRPLELKFNVLRRGECWLRVDGMPARYLSAGDCFVISRTPFILSSGEDAQALNAADVFSGSETFAALGAGNEVEILTGSVSLASPGVVDLLDLLPPAIIIHAESISASSFSWLLDELDREWQSRQVGAQTICNDLLRLVFIHALRHHITSAEVADLNWLSGLQDPAIAAVLRSIHSAPEKPWRLDELANVACMSRSSFAALFKKRVGQAPVEYATRWRMQVAGARLRNGIDSVATVAASLGYLSDAAFGATFRRIHGKTPGQYRREALS</sequence>
<evidence type="ECO:0000313" key="6">
    <source>
        <dbReference type="EMBL" id="OPA91690.1"/>
    </source>
</evidence>
<dbReference type="AlphaFoldDB" id="A0A1T2YHK6"/>
<reference evidence="6 7" key="1">
    <citation type="submission" date="2016-12" db="EMBL/GenBank/DDBJ databases">
        <title>Draft genome sequences of seven strains of Pseudomonas fluorescens that produce 4-formylaminooxyvinylglycine.</title>
        <authorList>
            <person name="Okrent R.A."/>
            <person name="Manning V.A."/>
            <person name="Trippe K.M."/>
        </authorList>
    </citation>
    <scope>NUCLEOTIDE SEQUENCE [LARGE SCALE GENOMIC DNA]</scope>
    <source>
        <strain evidence="6 7">P5A</strain>
    </source>
</reference>
<keyword evidence="1" id="KW-0805">Transcription regulation</keyword>
<keyword evidence="2" id="KW-0238">DNA-binding</keyword>
<dbReference type="PANTHER" id="PTHR46796:SF7">
    <property type="entry name" value="ARAC FAMILY TRANSCRIPTIONAL REGULATOR"/>
    <property type="match status" value="1"/>
</dbReference>
<evidence type="ECO:0000256" key="2">
    <source>
        <dbReference type="ARBA" id="ARBA00023125"/>
    </source>
</evidence>
<dbReference type="PROSITE" id="PS01124">
    <property type="entry name" value="HTH_ARAC_FAMILY_2"/>
    <property type="match status" value="1"/>
</dbReference>